<reference evidence="1 2" key="1">
    <citation type="submission" date="2016-07" db="EMBL/GenBank/DDBJ databases">
        <title>Draft genome of Scalindua rubra, obtained from a brine-seawater interface in the Red Sea, sheds light on salt adaptation in anammox bacteria.</title>
        <authorList>
            <person name="Speth D.R."/>
            <person name="Lagkouvardos I."/>
            <person name="Wang Y."/>
            <person name="Qian P.-Y."/>
            <person name="Dutilh B.E."/>
            <person name="Jetten M.S."/>
        </authorList>
    </citation>
    <scope>NUCLEOTIDE SEQUENCE [LARGE SCALE GENOMIC DNA]</scope>
    <source>
        <strain evidence="1">BSI-1</strain>
    </source>
</reference>
<dbReference type="Proteomes" id="UP000094056">
    <property type="component" value="Unassembled WGS sequence"/>
</dbReference>
<evidence type="ECO:0000313" key="2">
    <source>
        <dbReference type="Proteomes" id="UP000094056"/>
    </source>
</evidence>
<name>A0A1E3XCT1_9BACT</name>
<organism evidence="1 2">
    <name type="scientific">Candidatus Scalindua rubra</name>
    <dbReference type="NCBI Taxonomy" id="1872076"/>
    <lineage>
        <taxon>Bacteria</taxon>
        <taxon>Pseudomonadati</taxon>
        <taxon>Planctomycetota</taxon>
        <taxon>Candidatus Brocadiia</taxon>
        <taxon>Candidatus Brocadiales</taxon>
        <taxon>Candidatus Scalinduaceae</taxon>
        <taxon>Candidatus Scalindua</taxon>
    </lineage>
</organism>
<dbReference type="AlphaFoldDB" id="A0A1E3XCT1"/>
<dbReference type="EMBL" id="MAYW01000049">
    <property type="protein sequence ID" value="ODS32774.1"/>
    <property type="molecule type" value="Genomic_DNA"/>
</dbReference>
<dbReference type="SUPFAM" id="SSF143011">
    <property type="entry name" value="RelE-like"/>
    <property type="match status" value="1"/>
</dbReference>
<accession>A0A1E3XCT1</accession>
<evidence type="ECO:0000313" key="1">
    <source>
        <dbReference type="EMBL" id="ODS32774.1"/>
    </source>
</evidence>
<protein>
    <recommendedName>
        <fullName evidence="3">Plasmid stabilization system protein</fullName>
    </recommendedName>
</protein>
<evidence type="ECO:0008006" key="3">
    <source>
        <dbReference type="Google" id="ProtNLM"/>
    </source>
</evidence>
<dbReference type="InterPro" id="IPR035093">
    <property type="entry name" value="RelE/ParE_toxin_dom_sf"/>
</dbReference>
<gene>
    <name evidence="1" type="ORF">SCARUB_02094</name>
</gene>
<dbReference type="Gene3D" id="3.30.2310.20">
    <property type="entry name" value="RelE-like"/>
    <property type="match status" value="1"/>
</dbReference>
<sequence length="91" mass="10538">MKTEYLPSFIKDLKTLKGSPYYEKIKTLAFDDIPKLSDIDEVKNLKKLKGNKPFYRVRVGDYRIGFRLDYNILACPVKCRAYLTGGQANNK</sequence>
<proteinExistence type="predicted"/>
<comment type="caution">
    <text evidence="1">The sequence shown here is derived from an EMBL/GenBank/DDBJ whole genome shotgun (WGS) entry which is preliminary data.</text>
</comment>
<dbReference type="PATRIC" id="fig|1872076.5.peg.2465"/>